<reference evidence="1" key="2">
    <citation type="journal article" date="2020" name="Nat. Commun.">
        <title>Large-scale genome sequencing of mycorrhizal fungi provides insights into the early evolution of symbiotic traits.</title>
        <authorList>
            <person name="Miyauchi S."/>
            <person name="Kiss E."/>
            <person name="Kuo A."/>
            <person name="Drula E."/>
            <person name="Kohler A."/>
            <person name="Sanchez-Garcia M."/>
            <person name="Morin E."/>
            <person name="Andreopoulos B."/>
            <person name="Barry K.W."/>
            <person name="Bonito G."/>
            <person name="Buee M."/>
            <person name="Carver A."/>
            <person name="Chen C."/>
            <person name="Cichocki N."/>
            <person name="Clum A."/>
            <person name="Culley D."/>
            <person name="Crous P.W."/>
            <person name="Fauchery L."/>
            <person name="Girlanda M."/>
            <person name="Hayes R.D."/>
            <person name="Keri Z."/>
            <person name="LaButti K."/>
            <person name="Lipzen A."/>
            <person name="Lombard V."/>
            <person name="Magnuson J."/>
            <person name="Maillard F."/>
            <person name="Murat C."/>
            <person name="Nolan M."/>
            <person name="Ohm R.A."/>
            <person name="Pangilinan J."/>
            <person name="Pereira M.F."/>
            <person name="Perotto S."/>
            <person name="Peter M."/>
            <person name="Pfister S."/>
            <person name="Riley R."/>
            <person name="Sitrit Y."/>
            <person name="Stielow J.B."/>
            <person name="Szollosi G."/>
            <person name="Zifcakova L."/>
            <person name="Stursova M."/>
            <person name="Spatafora J.W."/>
            <person name="Tedersoo L."/>
            <person name="Vaario L.M."/>
            <person name="Yamada A."/>
            <person name="Yan M."/>
            <person name="Wang P."/>
            <person name="Xu J."/>
            <person name="Bruns T."/>
            <person name="Baldrian P."/>
            <person name="Vilgalys R."/>
            <person name="Dunand C."/>
            <person name="Henrissat B."/>
            <person name="Grigoriev I.V."/>
            <person name="Hibbett D."/>
            <person name="Nagy L.G."/>
            <person name="Martin F.M."/>
        </authorList>
    </citation>
    <scope>NUCLEOTIDE SEQUENCE</scope>
    <source>
        <strain evidence="1">P2</strain>
    </source>
</reference>
<protein>
    <submittedName>
        <fullName evidence="1">Uncharacterized protein</fullName>
    </submittedName>
</protein>
<evidence type="ECO:0000313" key="1">
    <source>
        <dbReference type="EMBL" id="KAF9646444.1"/>
    </source>
</evidence>
<accession>A0ACB6ZAA4</accession>
<organism evidence="1 2">
    <name type="scientific">Thelephora ganbajun</name>
    <name type="common">Ganba fungus</name>
    <dbReference type="NCBI Taxonomy" id="370292"/>
    <lineage>
        <taxon>Eukaryota</taxon>
        <taxon>Fungi</taxon>
        <taxon>Dikarya</taxon>
        <taxon>Basidiomycota</taxon>
        <taxon>Agaricomycotina</taxon>
        <taxon>Agaricomycetes</taxon>
        <taxon>Thelephorales</taxon>
        <taxon>Thelephoraceae</taxon>
        <taxon>Thelephora</taxon>
    </lineage>
</organism>
<comment type="caution">
    <text evidence="1">The sequence shown here is derived from an EMBL/GenBank/DDBJ whole genome shotgun (WGS) entry which is preliminary data.</text>
</comment>
<dbReference type="Proteomes" id="UP000886501">
    <property type="component" value="Unassembled WGS sequence"/>
</dbReference>
<gene>
    <name evidence="1" type="ORF">BDM02DRAFT_3118676</name>
</gene>
<reference evidence="1" key="1">
    <citation type="submission" date="2019-10" db="EMBL/GenBank/DDBJ databases">
        <authorList>
            <consortium name="DOE Joint Genome Institute"/>
            <person name="Kuo A."/>
            <person name="Miyauchi S."/>
            <person name="Kiss E."/>
            <person name="Drula E."/>
            <person name="Kohler A."/>
            <person name="Sanchez-Garcia M."/>
            <person name="Andreopoulos B."/>
            <person name="Barry K.W."/>
            <person name="Bonito G."/>
            <person name="Buee M."/>
            <person name="Carver A."/>
            <person name="Chen C."/>
            <person name="Cichocki N."/>
            <person name="Clum A."/>
            <person name="Culley D."/>
            <person name="Crous P.W."/>
            <person name="Fauchery L."/>
            <person name="Girlanda M."/>
            <person name="Hayes R."/>
            <person name="Keri Z."/>
            <person name="Labutti K."/>
            <person name="Lipzen A."/>
            <person name="Lombard V."/>
            <person name="Magnuson J."/>
            <person name="Maillard F."/>
            <person name="Morin E."/>
            <person name="Murat C."/>
            <person name="Nolan M."/>
            <person name="Ohm R."/>
            <person name="Pangilinan J."/>
            <person name="Pereira M."/>
            <person name="Perotto S."/>
            <person name="Peter M."/>
            <person name="Riley R."/>
            <person name="Sitrit Y."/>
            <person name="Stielow B."/>
            <person name="Szollosi G."/>
            <person name="Zifcakova L."/>
            <person name="Stursova M."/>
            <person name="Spatafora J.W."/>
            <person name="Tedersoo L."/>
            <person name="Vaario L.-M."/>
            <person name="Yamada A."/>
            <person name="Yan M."/>
            <person name="Wang P."/>
            <person name="Xu J."/>
            <person name="Bruns T."/>
            <person name="Baldrian P."/>
            <person name="Vilgalys R."/>
            <person name="Henrissat B."/>
            <person name="Grigoriev I.V."/>
            <person name="Hibbett D."/>
            <person name="Nagy L.G."/>
            <person name="Martin F.M."/>
        </authorList>
    </citation>
    <scope>NUCLEOTIDE SEQUENCE</scope>
    <source>
        <strain evidence="1">P2</strain>
    </source>
</reference>
<evidence type="ECO:0000313" key="2">
    <source>
        <dbReference type="Proteomes" id="UP000886501"/>
    </source>
</evidence>
<name>A0ACB6ZAA4_THEGA</name>
<keyword evidence="2" id="KW-1185">Reference proteome</keyword>
<sequence>MQILTGDEIFDRYGCPSHPVSPTPLSTPPKNMKTVGDELGENNQITTLQAERELSLQQPHQQRQQQLSTLPSQFPPELIDHIVDHLHDDKQSLIQCSRASRVFSHATSYHLFRTVAVPSVRSCVKFQELIQCSLHPISSTPTTPHPSTPSSASTSSSPSPPAPRTVYHQPHHLHPHSDRIHVNSPVGHAQASDCDVSAAGWDISRFVRKIEFYGLDPQSPIEEYVSEAVKLVRMLPRIREVVFAWWMQATGLEKIGQAFADISVIAGHHTHPSNRPLSSATTSTPPEARVEQIPTGDPLKLHLELVDFESVHAFLDFLGSFGGRLRELSLASITLGGGRGNGKDNVEGRYLPGLECVCLGYDAVVQPKAFGEDGPTMGGIMNTNVFFGIPAFEQTRDVCEILESVAPNVSELQLFRDDVAEVCMGRECLHLIFPIVSIFFYLIPFRRKRFASPYFHIFTLRYLPSLPVTGSLFASLVPWTRRWVVCPSFFRLYR</sequence>
<dbReference type="EMBL" id="MU118058">
    <property type="protein sequence ID" value="KAF9646444.1"/>
    <property type="molecule type" value="Genomic_DNA"/>
</dbReference>
<proteinExistence type="predicted"/>